<evidence type="ECO:0000256" key="2">
    <source>
        <dbReference type="ARBA" id="ARBA00022448"/>
    </source>
</evidence>
<dbReference type="SUPFAM" id="SSF103473">
    <property type="entry name" value="MFS general substrate transporter"/>
    <property type="match status" value="1"/>
</dbReference>
<evidence type="ECO:0000256" key="5">
    <source>
        <dbReference type="ARBA" id="ARBA00022989"/>
    </source>
</evidence>
<dbReference type="PANTHER" id="PTHR43045">
    <property type="entry name" value="SHIKIMATE TRANSPORTER"/>
    <property type="match status" value="1"/>
</dbReference>
<evidence type="ECO:0000256" key="3">
    <source>
        <dbReference type="ARBA" id="ARBA00022475"/>
    </source>
</evidence>
<dbReference type="InterPro" id="IPR036259">
    <property type="entry name" value="MFS_trans_sf"/>
</dbReference>
<feature type="transmembrane region" description="Helical" evidence="8">
    <location>
        <begin position="353"/>
        <end position="371"/>
    </location>
</feature>
<keyword evidence="6 8" id="KW-0472">Membrane</keyword>
<dbReference type="PROSITE" id="PS00217">
    <property type="entry name" value="SUGAR_TRANSPORT_2"/>
    <property type="match status" value="1"/>
</dbReference>
<dbReference type="RefSeq" id="WP_281070090.1">
    <property type="nucleotide sequence ID" value="NZ_BAAAMI010000019.1"/>
</dbReference>
<feature type="compositionally biased region" description="Basic and acidic residues" evidence="7">
    <location>
        <begin position="1"/>
        <end position="11"/>
    </location>
</feature>
<feature type="region of interest" description="Disordered" evidence="7">
    <location>
        <begin position="1"/>
        <end position="23"/>
    </location>
</feature>
<keyword evidence="3" id="KW-1003">Cell membrane</keyword>
<feature type="transmembrane region" description="Helical" evidence="8">
    <location>
        <begin position="205"/>
        <end position="224"/>
    </location>
</feature>
<evidence type="ECO:0000256" key="6">
    <source>
        <dbReference type="ARBA" id="ARBA00023136"/>
    </source>
</evidence>
<feature type="transmembrane region" description="Helical" evidence="8">
    <location>
        <begin position="72"/>
        <end position="93"/>
    </location>
</feature>
<feature type="domain" description="Major facilitator superfamily (MFS) profile" evidence="9">
    <location>
        <begin position="31"/>
        <end position="444"/>
    </location>
</feature>
<protein>
    <submittedName>
        <fullName evidence="10">MFS family permease</fullName>
    </submittedName>
</protein>
<keyword evidence="2" id="KW-0813">Transport</keyword>
<evidence type="ECO:0000256" key="1">
    <source>
        <dbReference type="ARBA" id="ARBA00004651"/>
    </source>
</evidence>
<dbReference type="Proteomes" id="UP000766570">
    <property type="component" value="Unassembled WGS sequence"/>
</dbReference>
<organism evidence="10 11">
    <name type="scientific">Paeniglutamicibacter psychrophenolicus</name>
    <dbReference type="NCBI Taxonomy" id="257454"/>
    <lineage>
        <taxon>Bacteria</taxon>
        <taxon>Bacillati</taxon>
        <taxon>Actinomycetota</taxon>
        <taxon>Actinomycetes</taxon>
        <taxon>Micrococcales</taxon>
        <taxon>Micrococcaceae</taxon>
        <taxon>Paeniglutamicibacter</taxon>
    </lineage>
</organism>
<feature type="transmembrane region" description="Helical" evidence="8">
    <location>
        <begin position="171"/>
        <end position="193"/>
    </location>
</feature>
<name>A0ABS4WA06_9MICC</name>
<feature type="transmembrane region" description="Helical" evidence="8">
    <location>
        <begin position="392"/>
        <end position="413"/>
    </location>
</feature>
<evidence type="ECO:0000256" key="8">
    <source>
        <dbReference type="SAM" id="Phobius"/>
    </source>
</evidence>
<reference evidence="10 11" key="1">
    <citation type="submission" date="2021-03" db="EMBL/GenBank/DDBJ databases">
        <title>Sequencing the genomes of 1000 actinobacteria strains.</title>
        <authorList>
            <person name="Klenk H.-P."/>
        </authorList>
    </citation>
    <scope>NUCLEOTIDE SEQUENCE [LARGE SCALE GENOMIC DNA]</scope>
    <source>
        <strain evidence="10 11">DSM 15454</strain>
    </source>
</reference>
<accession>A0ABS4WA06</accession>
<feature type="transmembrane region" description="Helical" evidence="8">
    <location>
        <begin position="105"/>
        <end position="126"/>
    </location>
</feature>
<evidence type="ECO:0000313" key="11">
    <source>
        <dbReference type="Proteomes" id="UP000766570"/>
    </source>
</evidence>
<dbReference type="PANTHER" id="PTHR43045:SF1">
    <property type="entry name" value="SHIKIMATE TRANSPORTER"/>
    <property type="match status" value="1"/>
</dbReference>
<keyword evidence="11" id="KW-1185">Reference proteome</keyword>
<comment type="caution">
    <text evidence="10">The sequence shown here is derived from an EMBL/GenBank/DDBJ whole genome shotgun (WGS) entry which is preliminary data.</text>
</comment>
<dbReference type="InterPro" id="IPR005828">
    <property type="entry name" value="MFS_sugar_transport-like"/>
</dbReference>
<keyword evidence="5 8" id="KW-1133">Transmembrane helix</keyword>
<evidence type="ECO:0000313" key="10">
    <source>
        <dbReference type="EMBL" id="MBP2373042.1"/>
    </source>
</evidence>
<gene>
    <name evidence="10" type="ORF">JOF46_000954</name>
</gene>
<feature type="transmembrane region" description="Helical" evidence="8">
    <location>
        <begin position="138"/>
        <end position="159"/>
    </location>
</feature>
<dbReference type="EMBL" id="JAGIOE010000001">
    <property type="protein sequence ID" value="MBP2373042.1"/>
    <property type="molecule type" value="Genomic_DNA"/>
</dbReference>
<sequence length="463" mass="50143">MSTNEMLDRKAPGGLPGSGRGTAAPRGLKRVVAAAMAGTVAEWYEFFLYGTASALVFGTHFFRQTGNPVDGVIAAFALYAVGFAARPIGGLVFGHFGDRIGRKALLQLSLVVVGITTFLMGCLPTFDVIGYWAPGLLVTLRLIQGFAFGGEWGGAIILVSEHSPDDRRGFWASWPQAGVPLGNLVATLVLLGLSSVLPEEAFLSWGWRVAFWFSAVVVLIGYWIRTKVDDAPIFKEAQARQAASQEVQPGILHVLRYHWRAVLIGIGARFAENILYYIVVTFSITYLKLVVDMDTTRILLLMFGAHFLHFCMIPLVGLLSDIVGRKPVYLTGAVLTAFWGFVGFPMMDTGNDWIVMAAITLGLAIESLTYAPYSALMTEMFPTNVRYTALSLCYQFAPILAGSLAPLIALTLLQKFDSSIPISIYLVAAAVISIVAVSFAKETRGKSLHDVDAEAALRTNIAA</sequence>
<dbReference type="InterPro" id="IPR005829">
    <property type="entry name" value="Sugar_transporter_CS"/>
</dbReference>
<dbReference type="Gene3D" id="1.20.1250.20">
    <property type="entry name" value="MFS general substrate transporter like domains"/>
    <property type="match status" value="1"/>
</dbReference>
<feature type="transmembrane region" description="Helical" evidence="8">
    <location>
        <begin position="31"/>
        <end position="52"/>
    </location>
</feature>
<comment type="subcellular location">
    <subcellularLocation>
        <location evidence="1">Cell membrane</location>
        <topology evidence="1">Multi-pass membrane protein</topology>
    </subcellularLocation>
</comment>
<feature type="transmembrane region" description="Helical" evidence="8">
    <location>
        <begin position="419"/>
        <end position="440"/>
    </location>
</feature>
<evidence type="ECO:0000256" key="4">
    <source>
        <dbReference type="ARBA" id="ARBA00022692"/>
    </source>
</evidence>
<proteinExistence type="predicted"/>
<dbReference type="PROSITE" id="PS00216">
    <property type="entry name" value="SUGAR_TRANSPORT_1"/>
    <property type="match status" value="1"/>
</dbReference>
<dbReference type="Pfam" id="PF00083">
    <property type="entry name" value="Sugar_tr"/>
    <property type="match status" value="2"/>
</dbReference>
<feature type="transmembrane region" description="Helical" evidence="8">
    <location>
        <begin position="297"/>
        <end position="316"/>
    </location>
</feature>
<dbReference type="CDD" id="cd17369">
    <property type="entry name" value="MFS_ShiA_like"/>
    <property type="match status" value="1"/>
</dbReference>
<feature type="transmembrane region" description="Helical" evidence="8">
    <location>
        <begin position="328"/>
        <end position="347"/>
    </location>
</feature>
<dbReference type="InterPro" id="IPR020846">
    <property type="entry name" value="MFS_dom"/>
</dbReference>
<dbReference type="PROSITE" id="PS50850">
    <property type="entry name" value="MFS"/>
    <property type="match status" value="1"/>
</dbReference>
<evidence type="ECO:0000256" key="7">
    <source>
        <dbReference type="SAM" id="MobiDB-lite"/>
    </source>
</evidence>
<evidence type="ECO:0000259" key="9">
    <source>
        <dbReference type="PROSITE" id="PS50850"/>
    </source>
</evidence>
<keyword evidence="4 8" id="KW-0812">Transmembrane</keyword>